<dbReference type="EC" id="3.4.21.-" evidence="7"/>
<dbReference type="RefSeq" id="WP_343855140.1">
    <property type="nucleotide sequence ID" value="NZ_BAAAFI010000049.1"/>
</dbReference>
<name>A0ABN1N6L0_9BACT</name>
<dbReference type="Pfam" id="PF14684">
    <property type="entry name" value="Tricorn_C1"/>
    <property type="match status" value="1"/>
</dbReference>
<dbReference type="CDD" id="cd07562">
    <property type="entry name" value="Peptidase_S41_TRI"/>
    <property type="match status" value="1"/>
</dbReference>
<keyword evidence="5 7" id="KW-0378">Hydrolase</keyword>
<evidence type="ECO:0000256" key="4">
    <source>
        <dbReference type="ARBA" id="ARBA00022670"/>
    </source>
</evidence>
<evidence type="ECO:0000256" key="2">
    <source>
        <dbReference type="ARBA" id="ARBA00008524"/>
    </source>
</evidence>
<dbReference type="Gene3D" id="3.90.226.10">
    <property type="entry name" value="2-enoyl-CoA Hydratase, Chain A, domain 1"/>
    <property type="match status" value="1"/>
</dbReference>
<dbReference type="InterPro" id="IPR036034">
    <property type="entry name" value="PDZ_sf"/>
</dbReference>
<feature type="region of interest" description="Disordered" evidence="8">
    <location>
        <begin position="572"/>
        <end position="591"/>
    </location>
</feature>
<dbReference type="Gene3D" id="3.30.750.44">
    <property type="match status" value="1"/>
</dbReference>
<dbReference type="Gene3D" id="2.120.10.30">
    <property type="entry name" value="TolB, C-terminal domain"/>
    <property type="match status" value="1"/>
</dbReference>
<dbReference type="Pfam" id="PF07676">
    <property type="entry name" value="PD40"/>
    <property type="match status" value="2"/>
</dbReference>
<keyword evidence="6 7" id="KW-0720">Serine protease</keyword>
<dbReference type="Pfam" id="PF03572">
    <property type="entry name" value="Peptidase_S41"/>
    <property type="match status" value="1"/>
</dbReference>
<dbReference type="InterPro" id="IPR028204">
    <property type="entry name" value="Tricorn_C1"/>
</dbReference>
<protein>
    <recommendedName>
        <fullName evidence="7">Tricorn protease homolog</fullName>
        <ecNumber evidence="7">3.4.21.-</ecNumber>
    </recommendedName>
</protein>
<comment type="caution">
    <text evidence="12">The sequence shown here is derived from an EMBL/GenBank/DDBJ whole genome shotgun (WGS) entry which is preliminary data.</text>
</comment>
<feature type="domain" description="Tail specific protease" evidence="10">
    <location>
        <begin position="896"/>
        <end position="1050"/>
    </location>
</feature>
<comment type="function">
    <text evidence="7">Degrades oligopeptides.</text>
</comment>
<keyword evidence="3 7" id="KW-0963">Cytoplasm</keyword>
<dbReference type="SUPFAM" id="SSF82171">
    <property type="entry name" value="DPP6 N-terminal domain-like"/>
    <property type="match status" value="1"/>
</dbReference>
<evidence type="ECO:0000313" key="13">
    <source>
        <dbReference type="Proteomes" id="UP001500469"/>
    </source>
</evidence>
<dbReference type="InterPro" id="IPR011659">
    <property type="entry name" value="WD40"/>
</dbReference>
<dbReference type="EMBL" id="BAAAFI010000049">
    <property type="protein sequence ID" value="GAA0881307.1"/>
    <property type="molecule type" value="Genomic_DNA"/>
</dbReference>
<dbReference type="Gene3D" id="2.30.42.10">
    <property type="match status" value="1"/>
</dbReference>
<dbReference type="InterPro" id="IPR011042">
    <property type="entry name" value="6-blade_b-propeller_TolB-like"/>
</dbReference>
<evidence type="ECO:0000259" key="11">
    <source>
        <dbReference type="Pfam" id="PF14684"/>
    </source>
</evidence>
<dbReference type="PANTHER" id="PTHR43253:SF1">
    <property type="entry name" value="TRICORN PROTEASE HOMOLOG 2-RELATED"/>
    <property type="match status" value="1"/>
</dbReference>
<dbReference type="InterPro" id="IPR005151">
    <property type="entry name" value="Tail-specific_protease"/>
</dbReference>
<evidence type="ECO:0000313" key="12">
    <source>
        <dbReference type="EMBL" id="GAA0881307.1"/>
    </source>
</evidence>
<dbReference type="Pfam" id="PF26549">
    <property type="entry name" value="Tricorn_N"/>
    <property type="match status" value="1"/>
</dbReference>
<reference evidence="12 13" key="1">
    <citation type="journal article" date="2019" name="Int. J. Syst. Evol. Microbiol.">
        <title>The Global Catalogue of Microorganisms (GCM) 10K type strain sequencing project: providing services to taxonomists for standard genome sequencing and annotation.</title>
        <authorList>
            <consortium name="The Broad Institute Genomics Platform"/>
            <consortium name="The Broad Institute Genome Sequencing Center for Infectious Disease"/>
            <person name="Wu L."/>
            <person name="Ma J."/>
        </authorList>
    </citation>
    <scope>NUCLEOTIDE SEQUENCE [LARGE SCALE GENOMIC DNA]</scope>
    <source>
        <strain evidence="12 13">JCM 16112</strain>
    </source>
</reference>
<keyword evidence="4 7" id="KW-0645">Protease</keyword>
<dbReference type="InterPro" id="IPR012393">
    <property type="entry name" value="Tricorn_protease"/>
</dbReference>
<dbReference type="Proteomes" id="UP001500469">
    <property type="component" value="Unassembled WGS sequence"/>
</dbReference>
<evidence type="ECO:0000256" key="8">
    <source>
        <dbReference type="SAM" id="MobiDB-lite"/>
    </source>
</evidence>
<feature type="chain" id="PRO_5045944970" description="Tricorn protease homolog" evidence="9">
    <location>
        <begin position="23"/>
        <end position="1077"/>
    </location>
</feature>
<dbReference type="InterPro" id="IPR029045">
    <property type="entry name" value="ClpP/crotonase-like_dom_sf"/>
</dbReference>
<evidence type="ECO:0000256" key="1">
    <source>
        <dbReference type="ARBA" id="ARBA00004496"/>
    </source>
</evidence>
<dbReference type="SUPFAM" id="SSF50156">
    <property type="entry name" value="PDZ domain-like"/>
    <property type="match status" value="1"/>
</dbReference>
<evidence type="ECO:0000256" key="5">
    <source>
        <dbReference type="ARBA" id="ARBA00022801"/>
    </source>
</evidence>
<accession>A0ABN1N6L0</accession>
<keyword evidence="13" id="KW-1185">Reference proteome</keyword>
<evidence type="ECO:0000256" key="7">
    <source>
        <dbReference type="PIRNR" id="PIRNR036421"/>
    </source>
</evidence>
<evidence type="ECO:0000256" key="6">
    <source>
        <dbReference type="ARBA" id="ARBA00022825"/>
    </source>
</evidence>
<dbReference type="PIRSF" id="PIRSF036421">
    <property type="entry name" value="Tricorn_protease"/>
    <property type="match status" value="1"/>
</dbReference>
<comment type="subcellular location">
    <subcellularLocation>
        <location evidence="1 7">Cytoplasm</location>
    </subcellularLocation>
</comment>
<dbReference type="SUPFAM" id="SSF52096">
    <property type="entry name" value="ClpP/crotonase"/>
    <property type="match status" value="1"/>
</dbReference>
<evidence type="ECO:0000256" key="9">
    <source>
        <dbReference type="SAM" id="SignalP"/>
    </source>
</evidence>
<dbReference type="SUPFAM" id="SSF69304">
    <property type="entry name" value="Tricorn protease N-terminal domain"/>
    <property type="match status" value="1"/>
</dbReference>
<evidence type="ECO:0000259" key="10">
    <source>
        <dbReference type="Pfam" id="PF03572"/>
    </source>
</evidence>
<feature type="signal peptide" evidence="9">
    <location>
        <begin position="1"/>
        <end position="22"/>
    </location>
</feature>
<proteinExistence type="inferred from homology"/>
<sequence>MKKHLTALALGFCLLFGTQTFAQTSPNWLRYPAISPDGNQIAFTYKGDLYLIPTTGGKATQLTFHEAHDFKPVWSADGKQIAFASDRYGNFDVFIMSSAGGEATRLTFHSADEQPFDFSSDDQKVIFGAARMDTKEHRQYPTGSQPELYQVAKSGGRIDQVWTIPAEYVQTSKDGSKMIYHDKKGGENEWRKHHQSGIARDIWMYDAAKNEHTMLTKFYGEDRNPVFSPDESEIFYLSEANGSFNVYSMPLANPGQPQALTSFSGFPVRFLSIADNGQMSFSFDGELYTLKKGEQPKKLEVAIATQSISNSDNYISIKDGVREMSISPDGKEIAFIVRGEVFVTSVDGSMTKRITNTPEQERFVEFAPDGKSVVYSSERDGKWQIYKSSRVRTEEPFFFASTLLKEEALVSVEKDAYLPKFSPDGKKLAYIEDRRNLKVFDVEAKTSVTLMGSDLLFHMSDGDQYFTWSPDSKWLLASYRPTMSNSEVVLLDASGKEKMRKLTQSGYSDDNAKWVNEGKQMLWFSNRDGLRSYATSGRAEEDVYTMFFDPAAWDKFRLSKDEFELLKEIEKAKKPADSDDKPNAEKSEKKEVKPIEFDWDGFEERKARLTIHSSNMGDALLSKDGEKLFYLARFEKGMNLWSTNLRTKDTKQEIGLDANSGRLLWDKEQKNLFLLSDGNISKINPETMKKEMIKIGGEMTFDRNAETAHLFEHVWLRTKGIFYTPDMHGIDWNAIKPEYQKYLPHIGNSYEFAEMISEMIGELNVSHAGARYSRSIPMADATGSLGIFWDYNFTGDGIKVTEVIKGGPLDKSDIDVAPGMIIERIDGELVAANLDFAKLLNRKADKFTLIEVLDPSNQQRKQYTVKPISIVNENQLLYKRWVKKNQEEVEKLSGGKLGYVHIPGMSDGPYRNVYEDMMGKFYEKDAVIVDTRFNGGGDLVADLAMFFTGEIFLTYATAAKVVGVEPTARWTKPTLAMFNEANYSDGHCFACGYTDLEIGKTVGMPTPGTCSFAGWEGLPDGSRWGAVPISAKNMAGEWLENNETKPQFEVKNMPGKIDQGIDQQLEKAVEELLKDVK</sequence>
<dbReference type="PANTHER" id="PTHR43253">
    <property type="entry name" value="TRICORN PROTEASE HOMOLOG 2-RELATED"/>
    <property type="match status" value="1"/>
</dbReference>
<comment type="similarity">
    <text evidence="2 7">Belongs to the peptidase S41B family.</text>
</comment>
<organism evidence="12 13">
    <name type="scientific">Algoriphagus jejuensis</name>
    <dbReference type="NCBI Taxonomy" id="419934"/>
    <lineage>
        <taxon>Bacteria</taxon>
        <taxon>Pseudomonadati</taxon>
        <taxon>Bacteroidota</taxon>
        <taxon>Cytophagia</taxon>
        <taxon>Cytophagales</taxon>
        <taxon>Cyclobacteriaceae</taxon>
        <taxon>Algoriphagus</taxon>
    </lineage>
</organism>
<evidence type="ECO:0000256" key="3">
    <source>
        <dbReference type="ARBA" id="ARBA00022490"/>
    </source>
</evidence>
<feature type="domain" description="Tricorn protease C1" evidence="11">
    <location>
        <begin position="704"/>
        <end position="761"/>
    </location>
</feature>
<dbReference type="Gene3D" id="2.120.10.60">
    <property type="entry name" value="Tricorn protease N-terminal domain"/>
    <property type="match status" value="2"/>
</dbReference>
<gene>
    <name evidence="12" type="ORF">GCM10009119_42770</name>
</gene>
<keyword evidence="9" id="KW-0732">Signal</keyword>